<comment type="similarity">
    <text evidence="1">Belongs to the UPF0065 (bug) family.</text>
</comment>
<dbReference type="PIRSF" id="PIRSF017082">
    <property type="entry name" value="YflP"/>
    <property type="match status" value="1"/>
</dbReference>
<dbReference type="EMBL" id="CAJZAG010000004">
    <property type="protein sequence ID" value="CAG9171851.1"/>
    <property type="molecule type" value="Genomic_DNA"/>
</dbReference>
<protein>
    <recommendedName>
        <fullName evidence="5">Tripartite tricarboxylate transporter substrate binding protein</fullName>
    </recommendedName>
</protein>
<feature type="chain" id="PRO_5047398400" description="Tripartite tricarboxylate transporter substrate binding protein" evidence="2">
    <location>
        <begin position="29"/>
        <end position="332"/>
    </location>
</feature>
<evidence type="ECO:0000256" key="1">
    <source>
        <dbReference type="ARBA" id="ARBA00006987"/>
    </source>
</evidence>
<evidence type="ECO:0000313" key="3">
    <source>
        <dbReference type="EMBL" id="CAG9171851.1"/>
    </source>
</evidence>
<reference evidence="3 4" key="1">
    <citation type="submission" date="2021-08" db="EMBL/GenBank/DDBJ databases">
        <authorList>
            <person name="Peeters C."/>
        </authorList>
    </citation>
    <scope>NUCLEOTIDE SEQUENCE [LARGE SCALE GENOMIC DNA]</scope>
    <source>
        <strain evidence="3 4">LMG 32289</strain>
    </source>
</reference>
<gene>
    <name evidence="3" type="ORF">LMG32289_02498</name>
</gene>
<dbReference type="Gene3D" id="3.40.190.150">
    <property type="entry name" value="Bordetella uptake gene, domain 1"/>
    <property type="match status" value="1"/>
</dbReference>
<organism evidence="3 4">
    <name type="scientific">Cupriavidus pampae</name>
    <dbReference type="NCBI Taxonomy" id="659251"/>
    <lineage>
        <taxon>Bacteria</taxon>
        <taxon>Pseudomonadati</taxon>
        <taxon>Pseudomonadota</taxon>
        <taxon>Betaproteobacteria</taxon>
        <taxon>Burkholderiales</taxon>
        <taxon>Burkholderiaceae</taxon>
        <taxon>Cupriavidus</taxon>
    </lineage>
</organism>
<dbReference type="Proteomes" id="UP000706525">
    <property type="component" value="Unassembled WGS sequence"/>
</dbReference>
<feature type="signal peptide" evidence="2">
    <location>
        <begin position="1"/>
        <end position="28"/>
    </location>
</feature>
<dbReference type="PANTHER" id="PTHR42928:SF5">
    <property type="entry name" value="BLR1237 PROTEIN"/>
    <property type="match status" value="1"/>
</dbReference>
<dbReference type="SUPFAM" id="SSF53850">
    <property type="entry name" value="Periplasmic binding protein-like II"/>
    <property type="match status" value="1"/>
</dbReference>
<dbReference type="PANTHER" id="PTHR42928">
    <property type="entry name" value="TRICARBOXYLATE-BINDING PROTEIN"/>
    <property type="match status" value="1"/>
</dbReference>
<dbReference type="InterPro" id="IPR042100">
    <property type="entry name" value="Bug_dom1"/>
</dbReference>
<dbReference type="InterPro" id="IPR005064">
    <property type="entry name" value="BUG"/>
</dbReference>
<evidence type="ECO:0008006" key="5">
    <source>
        <dbReference type="Google" id="ProtNLM"/>
    </source>
</evidence>
<dbReference type="Gene3D" id="3.40.190.10">
    <property type="entry name" value="Periplasmic binding protein-like II"/>
    <property type="match status" value="1"/>
</dbReference>
<proteinExistence type="inferred from homology"/>
<sequence length="332" mass="34314">MKRPHAPLLAWLCTGLLGTGLLSTTALAATAQEPALPKTIRIVVPFSPGGSNDLFARALAQGLASRTGSSVVVENRPGAGGAIGAQAVATGDSDGSTLLLNSLSFSTNAAIQPKLPYDPIKSFEPVAMLNRGPMLLVTAASTPYKSVKDVVEAFQAKNGNINFGSAGPGSSGHLGGELLNALGQGRAVHVPYKGVSNAVVDMVGGNVQVMITTAASVAGPLKSGQVRALAVTSAERSRFAPGLPTVAETLPGFVVEAWWGVFAPAKTPQPVVERLNQEIRAVAETPAMRELFSRESTEPSAMTAPQFASYVQAEVGKWRTLVATRHVAVANN</sequence>
<dbReference type="Pfam" id="PF03401">
    <property type="entry name" value="TctC"/>
    <property type="match status" value="1"/>
</dbReference>
<comment type="caution">
    <text evidence="3">The sequence shown here is derived from an EMBL/GenBank/DDBJ whole genome shotgun (WGS) entry which is preliminary data.</text>
</comment>
<dbReference type="RefSeq" id="WP_223988488.1">
    <property type="nucleotide sequence ID" value="NZ_CAJZAG010000004.1"/>
</dbReference>
<name>A0ABM8WWE6_9BURK</name>
<evidence type="ECO:0000313" key="4">
    <source>
        <dbReference type="Proteomes" id="UP000706525"/>
    </source>
</evidence>
<keyword evidence="2" id="KW-0732">Signal</keyword>
<accession>A0ABM8WWE6</accession>
<keyword evidence="4" id="KW-1185">Reference proteome</keyword>
<evidence type="ECO:0000256" key="2">
    <source>
        <dbReference type="SAM" id="SignalP"/>
    </source>
</evidence>